<evidence type="ECO:0000256" key="9">
    <source>
        <dbReference type="ARBA" id="ARBA00048988"/>
    </source>
</evidence>
<dbReference type="EC" id="5.6.2.4" evidence="7"/>
<dbReference type="Pfam" id="PF00580">
    <property type="entry name" value="UvrD-helicase"/>
    <property type="match status" value="2"/>
</dbReference>
<evidence type="ECO:0000256" key="2">
    <source>
        <dbReference type="ARBA" id="ARBA00022801"/>
    </source>
</evidence>
<gene>
    <name evidence="12" type="ORF">V6256_09660</name>
</gene>
<evidence type="ECO:0000256" key="3">
    <source>
        <dbReference type="ARBA" id="ARBA00022806"/>
    </source>
</evidence>
<feature type="binding site" evidence="10">
    <location>
        <begin position="31"/>
        <end position="38"/>
    </location>
    <ligand>
        <name>ATP</name>
        <dbReference type="ChEBI" id="CHEBI:30616"/>
    </ligand>
</feature>
<protein>
    <recommendedName>
        <fullName evidence="7">DNA 3'-5' helicase</fullName>
        <ecNumber evidence="7">5.6.2.4</ecNumber>
    </recommendedName>
    <alternativeName>
        <fullName evidence="8">DNA 3'-5' helicase II</fullName>
    </alternativeName>
</protein>
<organism evidence="12 13">
    <name type="scientific">Psychromonas aquatilis</name>
    <dbReference type="NCBI Taxonomy" id="2005072"/>
    <lineage>
        <taxon>Bacteria</taxon>
        <taxon>Pseudomonadati</taxon>
        <taxon>Pseudomonadota</taxon>
        <taxon>Gammaproteobacteria</taxon>
        <taxon>Alteromonadales</taxon>
        <taxon>Psychromonadaceae</taxon>
        <taxon>Psychromonas</taxon>
    </lineage>
</organism>
<evidence type="ECO:0000313" key="12">
    <source>
        <dbReference type="EMBL" id="MEL0629875.1"/>
    </source>
</evidence>
<dbReference type="InterPro" id="IPR014016">
    <property type="entry name" value="UvrD-like_ATP-bd"/>
</dbReference>
<keyword evidence="1 10" id="KW-0547">Nucleotide-binding</keyword>
<evidence type="ECO:0000256" key="5">
    <source>
        <dbReference type="ARBA" id="ARBA00023235"/>
    </source>
</evidence>
<keyword evidence="13" id="KW-1185">Reference proteome</keyword>
<keyword evidence="4 10" id="KW-0067">ATP-binding</keyword>
<evidence type="ECO:0000256" key="10">
    <source>
        <dbReference type="PROSITE-ProRule" id="PRU00560"/>
    </source>
</evidence>
<evidence type="ECO:0000256" key="8">
    <source>
        <dbReference type="ARBA" id="ARBA00034923"/>
    </source>
</evidence>
<dbReference type="PANTHER" id="PTHR11070:SF2">
    <property type="entry name" value="ATP-DEPENDENT DNA HELICASE SRS2"/>
    <property type="match status" value="1"/>
</dbReference>
<evidence type="ECO:0000313" key="13">
    <source>
        <dbReference type="Proteomes" id="UP001369082"/>
    </source>
</evidence>
<dbReference type="InterPro" id="IPR027417">
    <property type="entry name" value="P-loop_NTPase"/>
</dbReference>
<evidence type="ECO:0000256" key="4">
    <source>
        <dbReference type="ARBA" id="ARBA00022840"/>
    </source>
</evidence>
<proteinExistence type="predicted"/>
<dbReference type="RefSeq" id="WP_341598008.1">
    <property type="nucleotide sequence ID" value="NZ_JBAKAZ010000033.1"/>
</dbReference>
<evidence type="ECO:0000259" key="11">
    <source>
        <dbReference type="PROSITE" id="PS51198"/>
    </source>
</evidence>
<comment type="catalytic activity">
    <reaction evidence="9">
        <text>ATP + H2O = ADP + phosphate + H(+)</text>
        <dbReference type="Rhea" id="RHEA:13065"/>
        <dbReference type="ChEBI" id="CHEBI:15377"/>
        <dbReference type="ChEBI" id="CHEBI:15378"/>
        <dbReference type="ChEBI" id="CHEBI:30616"/>
        <dbReference type="ChEBI" id="CHEBI:43474"/>
        <dbReference type="ChEBI" id="CHEBI:456216"/>
        <dbReference type="EC" id="5.6.2.4"/>
    </reaction>
</comment>
<dbReference type="PANTHER" id="PTHR11070">
    <property type="entry name" value="UVRD / RECB / PCRA DNA HELICASE FAMILY MEMBER"/>
    <property type="match status" value="1"/>
</dbReference>
<feature type="domain" description="UvrD-like helicase ATP-binding" evidence="11">
    <location>
        <begin position="10"/>
        <end position="232"/>
    </location>
</feature>
<dbReference type="InterPro" id="IPR000212">
    <property type="entry name" value="DNA_helicase_UvrD/REP"/>
</dbReference>
<keyword evidence="3 10" id="KW-0347">Helicase</keyword>
<dbReference type="InterPro" id="IPR014017">
    <property type="entry name" value="DNA_helicase_UvrD-like_C"/>
</dbReference>
<reference evidence="12 13" key="1">
    <citation type="submission" date="2024-02" db="EMBL/GenBank/DDBJ databases">
        <title>Bacteria isolated from the canopy kelp, Nereocystis luetkeana.</title>
        <authorList>
            <person name="Pfister C.A."/>
            <person name="Younker I.T."/>
            <person name="Light S.H."/>
        </authorList>
    </citation>
    <scope>NUCLEOTIDE SEQUENCE [LARGE SCALE GENOMIC DNA]</scope>
    <source>
        <strain evidence="12 13">TI.1.05</strain>
    </source>
</reference>
<accession>A0ABU9GRC8</accession>
<dbReference type="PROSITE" id="PS51198">
    <property type="entry name" value="UVRD_HELICASE_ATP_BIND"/>
    <property type="match status" value="1"/>
</dbReference>
<dbReference type="Pfam" id="PF13361">
    <property type="entry name" value="UvrD_C"/>
    <property type="match status" value="1"/>
</dbReference>
<dbReference type="Gene3D" id="3.40.50.300">
    <property type="entry name" value="P-loop containing nucleotide triphosphate hydrolases"/>
    <property type="match status" value="3"/>
</dbReference>
<dbReference type="CDD" id="cd17932">
    <property type="entry name" value="DEXQc_UvrD"/>
    <property type="match status" value="1"/>
</dbReference>
<sequence>MINDWDPSEGIEATDELMDIITCNDSVAVLAGAGAGKTELLAQKASYLFVTDRCVWPKRILSLTFKTEAQININERVSKRCGVKANRFDSFTFHAFCKSIVDRFKNTLDEIDRPNNNYDIVFKRGEAVDNTKILMDDLFVLALKILKSNDKIRKMFSSSYCFVFVDEFQDTTNSQYELLQVLFHNTDTKLLTVGDINQSIMLWAGARKTVFSDYLKDFKATNKFLIKNYRASKEIQDVLGVLLNYINDSKFLPAELAATSSSCSVNHFTDEYQESIVITESIKELIASGVSESDICILTKELSSQYTEILRAELIKSGVRCLDMSDLQDALKEPLGQIFSLFIKALVSPTPKVMTELFSINLALNKVEIGDEKEEELTFNLAQFISLKASLIKNETSINELISYVRNFIIYLGISKIKGRWKQYKSHAYYTLIWNTLEVHMRNMCVQADSLECASRLFNADNAVQIMNVHKCKGLEYHAVYFVGLEDQAFWKYKAEPFENNCAIYVALSRAKEKLFVTYTDSREHRVKFGYDNRASSHSHVRGILNTLLKKCKFSLVKHII</sequence>
<dbReference type="Proteomes" id="UP001369082">
    <property type="component" value="Unassembled WGS sequence"/>
</dbReference>
<dbReference type="GO" id="GO:0004386">
    <property type="term" value="F:helicase activity"/>
    <property type="evidence" value="ECO:0007669"/>
    <property type="project" value="UniProtKB-KW"/>
</dbReference>
<keyword evidence="2 10" id="KW-0378">Hydrolase</keyword>
<comment type="catalytic activity">
    <reaction evidence="6">
        <text>Couples ATP hydrolysis with the unwinding of duplex DNA by translocating in the 3'-5' direction.</text>
        <dbReference type="EC" id="5.6.2.4"/>
    </reaction>
</comment>
<evidence type="ECO:0000256" key="7">
    <source>
        <dbReference type="ARBA" id="ARBA00034808"/>
    </source>
</evidence>
<keyword evidence="5" id="KW-0413">Isomerase</keyword>
<evidence type="ECO:0000256" key="6">
    <source>
        <dbReference type="ARBA" id="ARBA00034617"/>
    </source>
</evidence>
<dbReference type="EMBL" id="JBAKAZ010000033">
    <property type="protein sequence ID" value="MEL0629875.1"/>
    <property type="molecule type" value="Genomic_DNA"/>
</dbReference>
<name>A0ABU9GRC8_9GAMM</name>
<comment type="caution">
    <text evidence="12">The sequence shown here is derived from an EMBL/GenBank/DDBJ whole genome shotgun (WGS) entry which is preliminary data.</text>
</comment>
<dbReference type="SUPFAM" id="SSF52540">
    <property type="entry name" value="P-loop containing nucleoside triphosphate hydrolases"/>
    <property type="match status" value="1"/>
</dbReference>
<evidence type="ECO:0000256" key="1">
    <source>
        <dbReference type="ARBA" id="ARBA00022741"/>
    </source>
</evidence>